<feature type="transmembrane region" description="Helical" evidence="2">
    <location>
        <begin position="6"/>
        <end position="28"/>
    </location>
</feature>
<feature type="compositionally biased region" description="Low complexity" evidence="1">
    <location>
        <begin position="116"/>
        <end position="141"/>
    </location>
</feature>
<sequence length="193" mass="20820">MSSDFPYYLALFGLTFFLTVICCCVKLIDIIDRPTPRANTMPSWNYANYLQNSPVAILNPHPDPFLRYTMLGENQGLSGEEYLTATTTHAHTTQPGLYPSTSRSAIFSQAQQHRAASAAAASAGSGSGQNSNNDSQASSGNTSVPPAPPAPTPQMPPTPVLYSIHVPEERTRCMRHGGGGELPPKYEEVCFDV</sequence>
<accession>A0ABP1QDR5</accession>
<dbReference type="Proteomes" id="UP001642540">
    <property type="component" value="Unassembled WGS sequence"/>
</dbReference>
<feature type="compositionally biased region" description="Pro residues" evidence="1">
    <location>
        <begin position="145"/>
        <end position="159"/>
    </location>
</feature>
<keyword evidence="2" id="KW-0472">Membrane</keyword>
<keyword evidence="4" id="KW-1185">Reference proteome</keyword>
<gene>
    <name evidence="3" type="ORF">ODALV1_LOCUS10234</name>
</gene>
<evidence type="ECO:0000313" key="4">
    <source>
        <dbReference type="Proteomes" id="UP001642540"/>
    </source>
</evidence>
<evidence type="ECO:0000313" key="3">
    <source>
        <dbReference type="EMBL" id="CAL8099420.1"/>
    </source>
</evidence>
<dbReference type="EMBL" id="CAXLJM020000031">
    <property type="protein sequence ID" value="CAL8099420.1"/>
    <property type="molecule type" value="Genomic_DNA"/>
</dbReference>
<keyword evidence="2" id="KW-1133">Transmembrane helix</keyword>
<name>A0ABP1QDR5_9HEXA</name>
<proteinExistence type="predicted"/>
<evidence type="ECO:0000256" key="1">
    <source>
        <dbReference type="SAM" id="MobiDB-lite"/>
    </source>
</evidence>
<reference evidence="3 4" key="1">
    <citation type="submission" date="2024-08" db="EMBL/GenBank/DDBJ databases">
        <authorList>
            <person name="Cucini C."/>
            <person name="Frati F."/>
        </authorList>
    </citation>
    <scope>NUCLEOTIDE SEQUENCE [LARGE SCALE GENOMIC DNA]</scope>
</reference>
<keyword evidence="2" id="KW-0812">Transmembrane</keyword>
<feature type="region of interest" description="Disordered" evidence="1">
    <location>
        <begin position="116"/>
        <end position="160"/>
    </location>
</feature>
<evidence type="ECO:0000256" key="2">
    <source>
        <dbReference type="SAM" id="Phobius"/>
    </source>
</evidence>
<comment type="caution">
    <text evidence="3">The sequence shown here is derived from an EMBL/GenBank/DDBJ whole genome shotgun (WGS) entry which is preliminary data.</text>
</comment>
<organism evidence="3 4">
    <name type="scientific">Orchesella dallaii</name>
    <dbReference type="NCBI Taxonomy" id="48710"/>
    <lineage>
        <taxon>Eukaryota</taxon>
        <taxon>Metazoa</taxon>
        <taxon>Ecdysozoa</taxon>
        <taxon>Arthropoda</taxon>
        <taxon>Hexapoda</taxon>
        <taxon>Collembola</taxon>
        <taxon>Entomobryomorpha</taxon>
        <taxon>Entomobryoidea</taxon>
        <taxon>Orchesellidae</taxon>
        <taxon>Orchesellinae</taxon>
        <taxon>Orchesella</taxon>
    </lineage>
</organism>
<protein>
    <submittedName>
        <fullName evidence="3">Uncharacterized protein</fullName>
    </submittedName>
</protein>